<evidence type="ECO:0000256" key="1">
    <source>
        <dbReference type="SAM" id="MobiDB-lite"/>
    </source>
</evidence>
<keyword evidence="3" id="KW-1185">Reference proteome</keyword>
<dbReference type="AlphaFoldDB" id="A0A840X3I6"/>
<reference evidence="2 3" key="1">
    <citation type="submission" date="2020-08" db="EMBL/GenBank/DDBJ databases">
        <title>Genomic Encyclopedia of Type Strains, Phase IV (KMG-IV): sequencing the most valuable type-strain genomes for metagenomic binning, comparative biology and taxonomic classification.</title>
        <authorList>
            <person name="Goeker M."/>
        </authorList>
    </citation>
    <scope>NUCLEOTIDE SEQUENCE [LARGE SCALE GENOMIC DNA]</scope>
    <source>
        <strain evidence="2 3">DSM 103377</strain>
    </source>
</reference>
<feature type="region of interest" description="Disordered" evidence="1">
    <location>
        <begin position="1"/>
        <end position="36"/>
    </location>
</feature>
<proteinExistence type="predicted"/>
<sequence length="108" mass="12169">MAEERAAQDAARLQSLIRTRQAESQRLRTPPSADDAVPMTALAQYETAARRRAGQLDRETRALATALEAARQAHRAALARRLMIEEMLKRQHATQLLEAKRKAIRRGL</sequence>
<name>A0A840X3I6_9RHOB</name>
<protein>
    <recommendedName>
        <fullName evidence="4">Flagellar FliJ protein</fullName>
    </recommendedName>
</protein>
<dbReference type="Proteomes" id="UP000553766">
    <property type="component" value="Unassembled WGS sequence"/>
</dbReference>
<evidence type="ECO:0000313" key="2">
    <source>
        <dbReference type="EMBL" id="MBB5515237.1"/>
    </source>
</evidence>
<comment type="caution">
    <text evidence="2">The sequence shown here is derived from an EMBL/GenBank/DDBJ whole genome shotgun (WGS) entry which is preliminary data.</text>
</comment>
<organism evidence="2 3">
    <name type="scientific">Rubricella aquisinus</name>
    <dbReference type="NCBI Taxonomy" id="2028108"/>
    <lineage>
        <taxon>Bacteria</taxon>
        <taxon>Pseudomonadati</taxon>
        <taxon>Pseudomonadota</taxon>
        <taxon>Alphaproteobacteria</taxon>
        <taxon>Rhodobacterales</taxon>
        <taxon>Paracoccaceae</taxon>
        <taxon>Rubricella</taxon>
    </lineage>
</organism>
<accession>A0A840X3I6</accession>
<gene>
    <name evidence="2" type="ORF">FHS89_001247</name>
</gene>
<dbReference type="EMBL" id="JACIJS010000003">
    <property type="protein sequence ID" value="MBB5515237.1"/>
    <property type="molecule type" value="Genomic_DNA"/>
</dbReference>
<evidence type="ECO:0000313" key="3">
    <source>
        <dbReference type="Proteomes" id="UP000553766"/>
    </source>
</evidence>
<evidence type="ECO:0008006" key="4">
    <source>
        <dbReference type="Google" id="ProtNLM"/>
    </source>
</evidence>
<dbReference type="RefSeq" id="WP_184009616.1">
    <property type="nucleotide sequence ID" value="NZ_JACIJS010000003.1"/>
</dbReference>